<evidence type="ECO:0000313" key="1">
    <source>
        <dbReference type="EMBL" id="RDY04154.1"/>
    </source>
</evidence>
<gene>
    <name evidence="1" type="ORF">CR513_12173</name>
</gene>
<name>A0A371HN93_MUCPR</name>
<keyword evidence="2" id="KW-1185">Reference proteome</keyword>
<accession>A0A371HN93</accession>
<dbReference type="Proteomes" id="UP000257109">
    <property type="component" value="Unassembled WGS sequence"/>
</dbReference>
<dbReference type="AlphaFoldDB" id="A0A371HN93"/>
<dbReference type="EMBL" id="QJKJ01002138">
    <property type="protein sequence ID" value="RDY04154.1"/>
    <property type="molecule type" value="Genomic_DNA"/>
</dbReference>
<feature type="non-terminal residue" evidence="1">
    <location>
        <position position="1"/>
    </location>
</feature>
<protein>
    <submittedName>
        <fullName evidence="1">Uncharacterized protein</fullName>
    </submittedName>
</protein>
<comment type="caution">
    <text evidence="1">The sequence shown here is derived from an EMBL/GenBank/DDBJ whole genome shotgun (WGS) entry which is preliminary data.</text>
</comment>
<sequence length="95" mass="10781">MWGVPGSRLSVLYSGSRLKRDSLSTYLFILCMKKLALRIHELSTSSIWHPISISRGGSSFLVFLFVDDILLFCKAFMEQAYMSPIVYKIFAPLLA</sequence>
<organism evidence="1 2">
    <name type="scientific">Mucuna pruriens</name>
    <name type="common">Velvet bean</name>
    <name type="synonym">Dolichos pruriens</name>
    <dbReference type="NCBI Taxonomy" id="157652"/>
    <lineage>
        <taxon>Eukaryota</taxon>
        <taxon>Viridiplantae</taxon>
        <taxon>Streptophyta</taxon>
        <taxon>Embryophyta</taxon>
        <taxon>Tracheophyta</taxon>
        <taxon>Spermatophyta</taxon>
        <taxon>Magnoliopsida</taxon>
        <taxon>eudicotyledons</taxon>
        <taxon>Gunneridae</taxon>
        <taxon>Pentapetalae</taxon>
        <taxon>rosids</taxon>
        <taxon>fabids</taxon>
        <taxon>Fabales</taxon>
        <taxon>Fabaceae</taxon>
        <taxon>Papilionoideae</taxon>
        <taxon>50 kb inversion clade</taxon>
        <taxon>NPAAA clade</taxon>
        <taxon>indigoferoid/millettioid clade</taxon>
        <taxon>Phaseoleae</taxon>
        <taxon>Mucuna</taxon>
    </lineage>
</organism>
<reference evidence="1" key="1">
    <citation type="submission" date="2018-05" db="EMBL/GenBank/DDBJ databases">
        <title>Draft genome of Mucuna pruriens seed.</title>
        <authorList>
            <person name="Nnadi N.E."/>
            <person name="Vos R."/>
            <person name="Hasami M.H."/>
            <person name="Devisetty U.K."/>
            <person name="Aguiy J.C."/>
        </authorList>
    </citation>
    <scope>NUCLEOTIDE SEQUENCE [LARGE SCALE GENOMIC DNA]</scope>
    <source>
        <strain evidence="1">JCA_2017</strain>
    </source>
</reference>
<proteinExistence type="predicted"/>
<evidence type="ECO:0000313" key="2">
    <source>
        <dbReference type="Proteomes" id="UP000257109"/>
    </source>
</evidence>